<keyword evidence="2" id="KW-1185">Reference proteome</keyword>
<dbReference type="EMBL" id="JBHUEQ010000025">
    <property type="protein sequence ID" value="MFD1746550.1"/>
    <property type="molecule type" value="Genomic_DNA"/>
</dbReference>
<organism evidence="1 2">
    <name type="scientific">Rhizobium helianthi</name>
    <dbReference type="NCBI Taxonomy" id="1132695"/>
    <lineage>
        <taxon>Bacteria</taxon>
        <taxon>Pseudomonadati</taxon>
        <taxon>Pseudomonadota</taxon>
        <taxon>Alphaproteobacteria</taxon>
        <taxon>Hyphomicrobiales</taxon>
        <taxon>Rhizobiaceae</taxon>
        <taxon>Rhizobium/Agrobacterium group</taxon>
        <taxon>Rhizobium</taxon>
    </lineage>
</organism>
<sequence>MRFPKWPWATTDKGKAVPERKAAGTFSGAGFSILAGEGGVQWTGRSYASLSRTGLMRNPVAYRAIRMVAEAAACVPWLAYDGDREMAEHSALALLARPNARQVGADFLESLFGHLLLSGNAYVEALLVGGVLRELHVLRPDRVSVVVGADGWPMAYDYRVNGGARRRIAAHSPDANGLLHLRLFHPLDDHGGFSPLSAAGAALDLHNAASQWNKALLDNSARPSGALVYQPKDGGNLSPDAYDRLKAELEAGYQGAVNAGRPLLLEGGLDWKAMGLSPKDMDFMEARNGAARDIALALGVPPMLMGIPGDNTYANYQEANRAFFRLTVVPLLTRTAQNFSAWFSDLYGQSLRLEPDLDQVAGLSAERDALWSRIGSASFLTDEEKRQAVGYCIIP</sequence>
<dbReference type="InterPro" id="IPR006427">
    <property type="entry name" value="Portal_HK97"/>
</dbReference>
<dbReference type="Pfam" id="PF04860">
    <property type="entry name" value="Phage_portal"/>
    <property type="match status" value="1"/>
</dbReference>
<proteinExistence type="predicted"/>
<comment type="caution">
    <text evidence="1">The sequence shown here is derived from an EMBL/GenBank/DDBJ whole genome shotgun (WGS) entry which is preliminary data.</text>
</comment>
<dbReference type="InterPro" id="IPR006944">
    <property type="entry name" value="Phage/GTA_portal"/>
</dbReference>
<dbReference type="RefSeq" id="WP_377402405.1">
    <property type="nucleotide sequence ID" value="NZ_JBHUEQ010000025.1"/>
</dbReference>
<dbReference type="NCBIfam" id="TIGR01537">
    <property type="entry name" value="portal_HK97"/>
    <property type="match status" value="1"/>
</dbReference>
<evidence type="ECO:0000313" key="2">
    <source>
        <dbReference type="Proteomes" id="UP001597322"/>
    </source>
</evidence>
<protein>
    <submittedName>
        <fullName evidence="1">Phage portal protein</fullName>
    </submittedName>
</protein>
<reference evidence="2" key="1">
    <citation type="journal article" date="2019" name="Int. J. Syst. Evol. Microbiol.">
        <title>The Global Catalogue of Microorganisms (GCM) 10K type strain sequencing project: providing services to taxonomists for standard genome sequencing and annotation.</title>
        <authorList>
            <consortium name="The Broad Institute Genomics Platform"/>
            <consortium name="The Broad Institute Genome Sequencing Center for Infectious Disease"/>
            <person name="Wu L."/>
            <person name="Ma J."/>
        </authorList>
    </citation>
    <scope>NUCLEOTIDE SEQUENCE [LARGE SCALE GENOMIC DNA]</scope>
    <source>
        <strain evidence="2">CG52</strain>
    </source>
</reference>
<evidence type="ECO:0000313" key="1">
    <source>
        <dbReference type="EMBL" id="MFD1746550.1"/>
    </source>
</evidence>
<gene>
    <name evidence="1" type="ORF">ACFSE1_13845</name>
</gene>
<accession>A0ABW4M7Y9</accession>
<name>A0ABW4M7Y9_9HYPH</name>
<dbReference type="Proteomes" id="UP001597322">
    <property type="component" value="Unassembled WGS sequence"/>
</dbReference>